<name>A0ABW1VCB9_9BACL</name>
<dbReference type="Gene3D" id="1.10.10.10">
    <property type="entry name" value="Winged helix-like DNA-binding domain superfamily/Winged helix DNA-binding domain"/>
    <property type="match status" value="1"/>
</dbReference>
<organism evidence="2 3">
    <name type="scientific">Paenibacillus septentrionalis</name>
    <dbReference type="NCBI Taxonomy" id="429342"/>
    <lineage>
        <taxon>Bacteria</taxon>
        <taxon>Bacillati</taxon>
        <taxon>Bacillota</taxon>
        <taxon>Bacilli</taxon>
        <taxon>Bacillales</taxon>
        <taxon>Paenibacillaceae</taxon>
        <taxon>Paenibacillus</taxon>
    </lineage>
</organism>
<reference evidence="3" key="1">
    <citation type="journal article" date="2019" name="Int. J. Syst. Evol. Microbiol.">
        <title>The Global Catalogue of Microorganisms (GCM) 10K type strain sequencing project: providing services to taxonomists for standard genome sequencing and annotation.</title>
        <authorList>
            <consortium name="The Broad Institute Genomics Platform"/>
            <consortium name="The Broad Institute Genome Sequencing Center for Infectious Disease"/>
            <person name="Wu L."/>
            <person name="Ma J."/>
        </authorList>
    </citation>
    <scope>NUCLEOTIDE SEQUENCE [LARGE SCALE GENOMIC DNA]</scope>
    <source>
        <strain evidence="3">PCU 280</strain>
    </source>
</reference>
<dbReference type="Proteomes" id="UP001596233">
    <property type="component" value="Unassembled WGS sequence"/>
</dbReference>
<dbReference type="InterPro" id="IPR036388">
    <property type="entry name" value="WH-like_DNA-bd_sf"/>
</dbReference>
<keyword evidence="2" id="KW-0255">Endonuclease</keyword>
<dbReference type="InterPro" id="IPR014832">
    <property type="entry name" value="TnsA_C"/>
</dbReference>
<sequence>MPVVIKNLKYLRNSYSIDLDLEISSFLYEWDTYSGEILKNLKSFDRKYNYEHGTGITIFRHLLARKILTTDINIPIDLHGDVKTISYDSEQIVEEGLA</sequence>
<accession>A0ABW1VCB9</accession>
<proteinExistence type="predicted"/>
<keyword evidence="2" id="KW-0540">Nuclease</keyword>
<dbReference type="RefSeq" id="WP_379238492.1">
    <property type="nucleotide sequence ID" value="NZ_JBHSTE010000012.1"/>
</dbReference>
<dbReference type="Pfam" id="PF08721">
    <property type="entry name" value="Tn7_Tnp_TnsA_C"/>
    <property type="match status" value="1"/>
</dbReference>
<protein>
    <submittedName>
        <fullName evidence="2">TnsA endonuclease C-terminal domain-containing protein</fullName>
    </submittedName>
</protein>
<gene>
    <name evidence="2" type="ORF">ACFP56_21395</name>
</gene>
<comment type="caution">
    <text evidence="2">The sequence shown here is derived from an EMBL/GenBank/DDBJ whole genome shotgun (WGS) entry which is preliminary data.</text>
</comment>
<evidence type="ECO:0000259" key="1">
    <source>
        <dbReference type="Pfam" id="PF08721"/>
    </source>
</evidence>
<feature type="domain" description="TnsA endonuclease C-terminal" evidence="1">
    <location>
        <begin position="3"/>
        <end position="72"/>
    </location>
</feature>
<keyword evidence="3" id="KW-1185">Reference proteome</keyword>
<evidence type="ECO:0000313" key="3">
    <source>
        <dbReference type="Proteomes" id="UP001596233"/>
    </source>
</evidence>
<evidence type="ECO:0000313" key="2">
    <source>
        <dbReference type="EMBL" id="MFC6335195.1"/>
    </source>
</evidence>
<dbReference type="GO" id="GO:0004519">
    <property type="term" value="F:endonuclease activity"/>
    <property type="evidence" value="ECO:0007669"/>
    <property type="project" value="UniProtKB-KW"/>
</dbReference>
<keyword evidence="2" id="KW-0378">Hydrolase</keyword>
<dbReference type="EMBL" id="JBHSTE010000012">
    <property type="protein sequence ID" value="MFC6335195.1"/>
    <property type="molecule type" value="Genomic_DNA"/>
</dbReference>